<evidence type="ECO:0000313" key="13">
    <source>
        <dbReference type="Proteomes" id="UP001146793"/>
    </source>
</evidence>
<feature type="transmembrane region" description="Helical" evidence="10">
    <location>
        <begin position="266"/>
        <end position="285"/>
    </location>
</feature>
<name>A0AAV7ZUM1_9EUKA</name>
<evidence type="ECO:0000256" key="2">
    <source>
        <dbReference type="ARBA" id="ARBA00022679"/>
    </source>
</evidence>
<keyword evidence="6" id="KW-0564">Palmitate</keyword>
<keyword evidence="8 10" id="KW-0012">Acyltransferase</keyword>
<dbReference type="PANTHER" id="PTHR22883">
    <property type="entry name" value="ZINC FINGER DHHC DOMAIN CONTAINING PROTEIN"/>
    <property type="match status" value="1"/>
</dbReference>
<comment type="caution">
    <text evidence="12">The sequence shown here is derived from an EMBL/GenBank/DDBJ whole genome shotgun (WGS) entry which is preliminary data.</text>
</comment>
<dbReference type="Proteomes" id="UP001146793">
    <property type="component" value="Unassembled WGS sequence"/>
</dbReference>
<evidence type="ECO:0000313" key="12">
    <source>
        <dbReference type="EMBL" id="KAJ3445703.1"/>
    </source>
</evidence>
<evidence type="ECO:0000256" key="8">
    <source>
        <dbReference type="ARBA" id="ARBA00023315"/>
    </source>
</evidence>
<keyword evidence="5 10" id="KW-0472">Membrane</keyword>
<keyword evidence="3 10" id="KW-0812">Transmembrane</keyword>
<comment type="domain">
    <text evidence="10">The DHHC domain is required for palmitoyltransferase activity.</text>
</comment>
<proteinExistence type="inferred from homology"/>
<evidence type="ECO:0000256" key="10">
    <source>
        <dbReference type="RuleBase" id="RU079119"/>
    </source>
</evidence>
<keyword evidence="2 10" id="KW-0808">Transferase</keyword>
<comment type="similarity">
    <text evidence="10">Belongs to the DHHC palmitoyltransferase family.</text>
</comment>
<feature type="transmembrane region" description="Helical" evidence="10">
    <location>
        <begin position="81"/>
        <end position="102"/>
    </location>
</feature>
<gene>
    <name evidence="12" type="ORF">M0812_11590</name>
</gene>
<evidence type="ECO:0000256" key="6">
    <source>
        <dbReference type="ARBA" id="ARBA00023139"/>
    </source>
</evidence>
<dbReference type="EC" id="2.3.1.225" evidence="10"/>
<feature type="domain" description="Palmitoyltransferase DHHC" evidence="11">
    <location>
        <begin position="178"/>
        <end position="302"/>
    </location>
</feature>
<protein>
    <recommendedName>
        <fullName evidence="10">Palmitoyltransferase</fullName>
        <ecNumber evidence="10">2.3.1.225</ecNumber>
    </recommendedName>
</protein>
<dbReference type="InterPro" id="IPR039859">
    <property type="entry name" value="PFA4/ZDH16/20/ERF2-like"/>
</dbReference>
<reference evidence="12" key="1">
    <citation type="submission" date="2022-08" db="EMBL/GenBank/DDBJ databases">
        <title>Novel sulphate-reducing endosymbionts in the free-living metamonad Anaeramoeba.</title>
        <authorList>
            <person name="Jerlstrom-Hultqvist J."/>
            <person name="Cepicka I."/>
            <person name="Gallot-Lavallee L."/>
            <person name="Salas-Leiva D."/>
            <person name="Curtis B.A."/>
            <person name="Zahonova K."/>
            <person name="Pipaliya S."/>
            <person name="Dacks J."/>
            <person name="Roger A.J."/>
        </authorList>
    </citation>
    <scope>NUCLEOTIDE SEQUENCE</scope>
    <source>
        <strain evidence="12">Busselton2</strain>
    </source>
</reference>
<dbReference type="GO" id="GO:0006612">
    <property type="term" value="P:protein targeting to membrane"/>
    <property type="evidence" value="ECO:0007669"/>
    <property type="project" value="TreeGrafter"/>
</dbReference>
<dbReference type="EMBL" id="JANTQA010000023">
    <property type="protein sequence ID" value="KAJ3445703.1"/>
    <property type="molecule type" value="Genomic_DNA"/>
</dbReference>
<accession>A0AAV7ZUM1</accession>
<dbReference type="PANTHER" id="PTHR22883:SF43">
    <property type="entry name" value="PALMITOYLTRANSFERASE APP"/>
    <property type="match status" value="1"/>
</dbReference>
<dbReference type="AlphaFoldDB" id="A0AAV7ZUM1"/>
<dbReference type="GO" id="GO:0005783">
    <property type="term" value="C:endoplasmic reticulum"/>
    <property type="evidence" value="ECO:0007669"/>
    <property type="project" value="TreeGrafter"/>
</dbReference>
<evidence type="ECO:0000256" key="5">
    <source>
        <dbReference type="ARBA" id="ARBA00023136"/>
    </source>
</evidence>
<evidence type="ECO:0000256" key="7">
    <source>
        <dbReference type="ARBA" id="ARBA00023288"/>
    </source>
</evidence>
<sequence length="428" mass="49712">MKEVSIVTSKISTGGLVDSSPQTDLQLWSVWPSNINFRKSGKIHFGPHKKELLYTYIMYNVPELIFLITVPIWLLEKSKPFTVWCYALYLLTNLFLFLTSFLNPGVIRRNPLPFFLRSDDYLQLFTGEYLNKQYQPDSDYATELDRLNPQLGKEIEAVTNEHVKTKQVEFNGQTFVVDYCTTCNLYRPPRSSHCSICNHCVQRFDHHCAWLGQDIGVRNHRFFLLFLWSCSISCFTIIISCIYFFYYQASSSKKLTAVQIFKFFPSIFVLLCALIGAVPTTNLSIKHTCRAFKNITFRESAKRLYTKNDNPWSKGCFYNLKQLFCIKIPKAPFSFFDKATEKDLENFHYQFDVDPYTTPNFDKKAIIRSALQNISEKKIISNINEESSSTPLKEKNINLYMDEIDENNESKKIINQNLISGQSDSTIN</sequence>
<feature type="transmembrane region" description="Helical" evidence="10">
    <location>
        <begin position="52"/>
        <end position="75"/>
    </location>
</feature>
<feature type="transmembrane region" description="Helical" evidence="10">
    <location>
        <begin position="222"/>
        <end position="246"/>
    </location>
</feature>
<keyword evidence="7" id="KW-0449">Lipoprotein</keyword>
<keyword evidence="4 10" id="KW-1133">Transmembrane helix</keyword>
<dbReference type="Pfam" id="PF01529">
    <property type="entry name" value="DHHC"/>
    <property type="match status" value="1"/>
</dbReference>
<evidence type="ECO:0000259" key="11">
    <source>
        <dbReference type="Pfam" id="PF01529"/>
    </source>
</evidence>
<dbReference type="GO" id="GO:0005794">
    <property type="term" value="C:Golgi apparatus"/>
    <property type="evidence" value="ECO:0007669"/>
    <property type="project" value="TreeGrafter"/>
</dbReference>
<dbReference type="InterPro" id="IPR001594">
    <property type="entry name" value="Palmitoyltrfase_DHHC"/>
</dbReference>
<evidence type="ECO:0000256" key="4">
    <source>
        <dbReference type="ARBA" id="ARBA00022989"/>
    </source>
</evidence>
<dbReference type="GO" id="GO:0019706">
    <property type="term" value="F:protein-cysteine S-palmitoyltransferase activity"/>
    <property type="evidence" value="ECO:0007669"/>
    <property type="project" value="UniProtKB-EC"/>
</dbReference>
<comment type="catalytic activity">
    <reaction evidence="9 10">
        <text>L-cysteinyl-[protein] + hexadecanoyl-CoA = S-hexadecanoyl-L-cysteinyl-[protein] + CoA</text>
        <dbReference type="Rhea" id="RHEA:36683"/>
        <dbReference type="Rhea" id="RHEA-COMP:10131"/>
        <dbReference type="Rhea" id="RHEA-COMP:11032"/>
        <dbReference type="ChEBI" id="CHEBI:29950"/>
        <dbReference type="ChEBI" id="CHEBI:57287"/>
        <dbReference type="ChEBI" id="CHEBI:57379"/>
        <dbReference type="ChEBI" id="CHEBI:74151"/>
        <dbReference type="EC" id="2.3.1.225"/>
    </reaction>
</comment>
<dbReference type="PROSITE" id="PS50216">
    <property type="entry name" value="DHHC"/>
    <property type="match status" value="1"/>
</dbReference>
<organism evidence="12 13">
    <name type="scientific">Anaeramoeba flamelloides</name>
    <dbReference type="NCBI Taxonomy" id="1746091"/>
    <lineage>
        <taxon>Eukaryota</taxon>
        <taxon>Metamonada</taxon>
        <taxon>Anaeramoebidae</taxon>
        <taxon>Anaeramoeba</taxon>
    </lineage>
</organism>
<evidence type="ECO:0000256" key="3">
    <source>
        <dbReference type="ARBA" id="ARBA00022692"/>
    </source>
</evidence>
<evidence type="ECO:0000256" key="1">
    <source>
        <dbReference type="ARBA" id="ARBA00004127"/>
    </source>
</evidence>
<comment type="subcellular location">
    <subcellularLocation>
        <location evidence="1">Endomembrane system</location>
        <topology evidence="1">Multi-pass membrane protein</topology>
    </subcellularLocation>
</comment>
<evidence type="ECO:0000256" key="9">
    <source>
        <dbReference type="ARBA" id="ARBA00048048"/>
    </source>
</evidence>